<proteinExistence type="predicted"/>
<feature type="transmembrane region" description="Helical" evidence="6">
    <location>
        <begin position="301"/>
        <end position="325"/>
    </location>
</feature>
<dbReference type="Proteomes" id="UP001211005">
    <property type="component" value="Chromosome"/>
</dbReference>
<feature type="transmembrane region" description="Helical" evidence="6">
    <location>
        <begin position="392"/>
        <end position="414"/>
    </location>
</feature>
<dbReference type="PANTHER" id="PTHR30250">
    <property type="entry name" value="PST FAMILY PREDICTED COLANIC ACID TRANSPORTER"/>
    <property type="match status" value="1"/>
</dbReference>
<evidence type="ECO:0000256" key="4">
    <source>
        <dbReference type="ARBA" id="ARBA00022989"/>
    </source>
</evidence>
<dbReference type="InterPro" id="IPR050833">
    <property type="entry name" value="Poly_Biosynth_Transport"/>
</dbReference>
<organism evidence="7 8">
    <name type="scientific">Hymenobacter canadensis</name>
    <dbReference type="NCBI Taxonomy" id="2999067"/>
    <lineage>
        <taxon>Bacteria</taxon>
        <taxon>Pseudomonadati</taxon>
        <taxon>Bacteroidota</taxon>
        <taxon>Cytophagia</taxon>
        <taxon>Cytophagales</taxon>
        <taxon>Hymenobacteraceae</taxon>
        <taxon>Hymenobacter</taxon>
    </lineage>
</organism>
<sequence>MHFRQLAPNLRNNQFLSLAGNVAASGLTVVSVSLLFRGLPTAAIGAWVFFLSMLGLGEAFRQGCLTTGFIRAYAGADAPRRAEVLGSAWALGLLITVALSSLGLLAQAVPALAASPSLGLFLRWFPLLFLLTLPAFMATCLQQAEEHFARLLRLRLLMQGAFIVGITGLLLLHQLTLLRVVYCYLGAAGLTSALTLLLGWSFPSALRHRSAATMRELGHFGKYSVGSYIGAYLLRSSDTVLINFLLGPAALAVYNLAQRFMEIIEIPLRSLMATAMPRLAAAVNQQNRPLLAHLFEQNAGLLTWLLLPVVIGTVLLAEVPVYLVGGSHYVNTEAANVLRIAVSMALLYPIDRFTGVALDVLGNPRLNLYKVLLMLAVNVAGDWVGIHFTHSIYGVALASLPTILTGFLFGYLLLKRSLPITIAGTLRVGLAEVRALLRRFGPAAPVSVRA</sequence>
<evidence type="ECO:0000313" key="7">
    <source>
        <dbReference type="EMBL" id="WBA43080.1"/>
    </source>
</evidence>
<protein>
    <submittedName>
        <fullName evidence="7">Lipopolysaccharide biosynthesis protein</fullName>
    </submittedName>
</protein>
<name>A0ABY7LWG3_9BACT</name>
<evidence type="ECO:0000313" key="8">
    <source>
        <dbReference type="Proteomes" id="UP001211005"/>
    </source>
</evidence>
<evidence type="ECO:0000256" key="2">
    <source>
        <dbReference type="ARBA" id="ARBA00022475"/>
    </source>
</evidence>
<evidence type="ECO:0000256" key="1">
    <source>
        <dbReference type="ARBA" id="ARBA00004651"/>
    </source>
</evidence>
<dbReference type="PANTHER" id="PTHR30250:SF11">
    <property type="entry name" value="O-ANTIGEN TRANSPORTER-RELATED"/>
    <property type="match status" value="1"/>
</dbReference>
<comment type="subcellular location">
    <subcellularLocation>
        <location evidence="1">Cell membrane</location>
        <topology evidence="1">Multi-pass membrane protein</topology>
    </subcellularLocation>
</comment>
<gene>
    <name evidence="7" type="ORF">O3303_05810</name>
</gene>
<dbReference type="EMBL" id="CP114767">
    <property type="protein sequence ID" value="WBA43080.1"/>
    <property type="molecule type" value="Genomic_DNA"/>
</dbReference>
<keyword evidence="2" id="KW-1003">Cell membrane</keyword>
<keyword evidence="8" id="KW-1185">Reference proteome</keyword>
<dbReference type="Pfam" id="PF13440">
    <property type="entry name" value="Polysacc_synt_3"/>
    <property type="match status" value="1"/>
</dbReference>
<keyword evidence="5 6" id="KW-0472">Membrane</keyword>
<evidence type="ECO:0000256" key="5">
    <source>
        <dbReference type="ARBA" id="ARBA00023136"/>
    </source>
</evidence>
<keyword evidence="4 6" id="KW-1133">Transmembrane helix</keyword>
<feature type="transmembrane region" description="Helical" evidence="6">
    <location>
        <begin position="88"/>
        <end position="109"/>
    </location>
</feature>
<keyword evidence="3 6" id="KW-0812">Transmembrane</keyword>
<evidence type="ECO:0000256" key="3">
    <source>
        <dbReference type="ARBA" id="ARBA00022692"/>
    </source>
</evidence>
<feature type="transmembrane region" description="Helical" evidence="6">
    <location>
        <begin position="15"/>
        <end position="36"/>
    </location>
</feature>
<evidence type="ECO:0000256" key="6">
    <source>
        <dbReference type="SAM" id="Phobius"/>
    </source>
</evidence>
<feature type="transmembrane region" description="Helical" evidence="6">
    <location>
        <begin position="121"/>
        <end position="141"/>
    </location>
</feature>
<feature type="transmembrane region" description="Helical" evidence="6">
    <location>
        <begin position="184"/>
        <end position="205"/>
    </location>
</feature>
<feature type="transmembrane region" description="Helical" evidence="6">
    <location>
        <begin position="42"/>
        <end position="60"/>
    </location>
</feature>
<reference evidence="7 8" key="1">
    <citation type="submission" date="2022-12" db="EMBL/GenBank/DDBJ databases">
        <title>Hymenobacter canadensis sp. nov. isolated from lake water of the Cambridge Bay, Canada.</title>
        <authorList>
            <person name="Kim W.H."/>
            <person name="Lee Y.M."/>
        </authorList>
    </citation>
    <scope>NUCLEOTIDE SEQUENCE [LARGE SCALE GENOMIC DNA]</scope>
    <source>
        <strain evidence="7 8">PAMC 29467</strain>
    </source>
</reference>
<accession>A0ABY7LWG3</accession>
<feature type="transmembrane region" description="Helical" evidence="6">
    <location>
        <begin position="153"/>
        <end position="172"/>
    </location>
</feature>
<dbReference type="RefSeq" id="WP_269561125.1">
    <property type="nucleotide sequence ID" value="NZ_CP114767.1"/>
</dbReference>